<proteinExistence type="predicted"/>
<name>A0A2U2I596_9BURK</name>
<sequence length="39" mass="4294">VRSTDGQYLTGQTDSGGYTQWVERDANEALAFDLQESNA</sequence>
<accession>A0A2U2I596</accession>
<comment type="caution">
    <text evidence="1">The sequence shown here is derived from an EMBL/GenBank/DDBJ whole genome shotgun (WGS) entry which is preliminary data.</text>
</comment>
<protein>
    <submittedName>
        <fullName evidence="1">PAAR domain-containing protein</fullName>
    </submittedName>
</protein>
<dbReference type="AlphaFoldDB" id="A0A2U2I596"/>
<organism evidence="1 2">
    <name type="scientific">Massilia glaciei</name>
    <dbReference type="NCBI Taxonomy" id="1524097"/>
    <lineage>
        <taxon>Bacteria</taxon>
        <taxon>Pseudomonadati</taxon>
        <taxon>Pseudomonadota</taxon>
        <taxon>Betaproteobacteria</taxon>
        <taxon>Burkholderiales</taxon>
        <taxon>Oxalobacteraceae</taxon>
        <taxon>Telluria group</taxon>
        <taxon>Massilia</taxon>
    </lineage>
</organism>
<dbReference type="Proteomes" id="UP000241421">
    <property type="component" value="Unassembled WGS sequence"/>
</dbReference>
<evidence type="ECO:0000313" key="1">
    <source>
        <dbReference type="EMBL" id="PWF54785.1"/>
    </source>
</evidence>
<gene>
    <name evidence="1" type="ORF">C7C56_005280</name>
</gene>
<reference evidence="1 2" key="1">
    <citation type="submission" date="2018-04" db="EMBL/GenBank/DDBJ databases">
        <title>Massilia violaceinigra sp. nov., a novel purple-pigmented bacterium isolated from Tianshan glacier, Xinjiang, China.</title>
        <authorList>
            <person name="Wang H."/>
        </authorList>
    </citation>
    <scope>NUCLEOTIDE SEQUENCE [LARGE SCALE GENOMIC DNA]</scope>
    <source>
        <strain evidence="1 2">B448-2</strain>
    </source>
</reference>
<evidence type="ECO:0000313" key="2">
    <source>
        <dbReference type="Proteomes" id="UP000241421"/>
    </source>
</evidence>
<feature type="non-terminal residue" evidence="1">
    <location>
        <position position="1"/>
    </location>
</feature>
<keyword evidence="2" id="KW-1185">Reference proteome</keyword>
<dbReference type="EMBL" id="PXWF02000070">
    <property type="protein sequence ID" value="PWF54785.1"/>
    <property type="molecule type" value="Genomic_DNA"/>
</dbReference>